<name>A0A1V6PTP9_9EURO</name>
<evidence type="ECO:0000256" key="1">
    <source>
        <dbReference type="SAM" id="MobiDB-lite"/>
    </source>
</evidence>
<proteinExistence type="predicted"/>
<feature type="compositionally biased region" description="Polar residues" evidence="1">
    <location>
        <begin position="22"/>
        <end position="32"/>
    </location>
</feature>
<dbReference type="Proteomes" id="UP000191672">
    <property type="component" value="Unassembled WGS sequence"/>
</dbReference>
<gene>
    <name evidence="2" type="ORF">PENANT_c036G09034</name>
</gene>
<evidence type="ECO:0000313" key="2">
    <source>
        <dbReference type="EMBL" id="OQD80378.1"/>
    </source>
</evidence>
<feature type="region of interest" description="Disordered" evidence="1">
    <location>
        <begin position="74"/>
        <end position="103"/>
    </location>
</feature>
<accession>A0A1V6PTP9</accession>
<sequence>MVNTTLDNNPLDPNYAERRNSLDASDQSQKTKSATKELDALVDRNVAPSPHTMCSELAHQNALEHLYENTEHWSQKEMTEHRNLLSDPTADRGLQAHPEELGE</sequence>
<dbReference type="AlphaFoldDB" id="A0A1V6PTP9"/>
<reference evidence="3" key="1">
    <citation type="journal article" date="2017" name="Nat. Microbiol.">
        <title>Global analysis of biosynthetic gene clusters reveals vast potential of secondary metabolite production in Penicillium species.</title>
        <authorList>
            <person name="Nielsen J.C."/>
            <person name="Grijseels S."/>
            <person name="Prigent S."/>
            <person name="Ji B."/>
            <person name="Dainat J."/>
            <person name="Nielsen K.F."/>
            <person name="Frisvad J.C."/>
            <person name="Workman M."/>
            <person name="Nielsen J."/>
        </authorList>
    </citation>
    <scope>NUCLEOTIDE SEQUENCE [LARGE SCALE GENOMIC DNA]</scope>
    <source>
        <strain evidence="3">IBT 31811</strain>
    </source>
</reference>
<protein>
    <submittedName>
        <fullName evidence="2">Uncharacterized protein</fullName>
    </submittedName>
</protein>
<organism evidence="2 3">
    <name type="scientific">Penicillium antarcticum</name>
    <dbReference type="NCBI Taxonomy" id="416450"/>
    <lineage>
        <taxon>Eukaryota</taxon>
        <taxon>Fungi</taxon>
        <taxon>Dikarya</taxon>
        <taxon>Ascomycota</taxon>
        <taxon>Pezizomycotina</taxon>
        <taxon>Eurotiomycetes</taxon>
        <taxon>Eurotiomycetidae</taxon>
        <taxon>Eurotiales</taxon>
        <taxon>Aspergillaceae</taxon>
        <taxon>Penicillium</taxon>
    </lineage>
</organism>
<comment type="caution">
    <text evidence="2">The sequence shown here is derived from an EMBL/GenBank/DDBJ whole genome shotgun (WGS) entry which is preliminary data.</text>
</comment>
<keyword evidence="3" id="KW-1185">Reference proteome</keyword>
<evidence type="ECO:0000313" key="3">
    <source>
        <dbReference type="Proteomes" id="UP000191672"/>
    </source>
</evidence>
<feature type="region of interest" description="Disordered" evidence="1">
    <location>
        <begin position="1"/>
        <end position="36"/>
    </location>
</feature>
<feature type="compositionally biased region" description="Basic and acidic residues" evidence="1">
    <location>
        <begin position="74"/>
        <end position="84"/>
    </location>
</feature>
<dbReference type="EMBL" id="MDYN01000036">
    <property type="protein sequence ID" value="OQD80378.1"/>
    <property type="molecule type" value="Genomic_DNA"/>
</dbReference>